<name>A0ABY9VKN3_9BACI</name>
<comment type="subcellular location">
    <subcellularLocation>
        <location evidence="8">Cytoplasm</location>
    </subcellularLocation>
</comment>
<reference evidence="12 13" key="1">
    <citation type="submission" date="2023-09" db="EMBL/GenBank/DDBJ databases">
        <title>Microbial mechanism of fulvic acid promoting antimony reduction mineralization in rice fields.</title>
        <authorList>
            <person name="Chen G."/>
            <person name="Lan J."/>
        </authorList>
    </citation>
    <scope>NUCLEOTIDE SEQUENCE [LARGE SCALE GENOMIC DNA]</scope>
    <source>
        <strain evidence="12 13">PS1</strain>
    </source>
</reference>
<dbReference type="InterPro" id="IPR036925">
    <property type="entry name" value="TIF_IF2_dom3_sf"/>
</dbReference>
<feature type="binding site" evidence="8">
    <location>
        <begin position="320"/>
        <end position="324"/>
    </location>
    <ligand>
        <name>GTP</name>
        <dbReference type="ChEBI" id="CHEBI:37565"/>
    </ligand>
</feature>
<dbReference type="PROSITE" id="PS51722">
    <property type="entry name" value="G_TR_2"/>
    <property type="match status" value="1"/>
</dbReference>
<dbReference type="PANTHER" id="PTHR43381:SF5">
    <property type="entry name" value="TR-TYPE G DOMAIN-CONTAINING PROTEIN"/>
    <property type="match status" value="1"/>
</dbReference>
<evidence type="ECO:0000256" key="2">
    <source>
        <dbReference type="ARBA" id="ARBA00020675"/>
    </source>
</evidence>
<dbReference type="InterPro" id="IPR023115">
    <property type="entry name" value="TIF_IF2_dom3"/>
</dbReference>
<dbReference type="Gene3D" id="1.10.10.2480">
    <property type="match status" value="1"/>
</dbReference>
<keyword evidence="13" id="KW-1185">Reference proteome</keyword>
<dbReference type="InterPro" id="IPR044145">
    <property type="entry name" value="IF2_II"/>
</dbReference>
<dbReference type="InterPro" id="IPR000178">
    <property type="entry name" value="TF_IF2_bacterial-like"/>
</dbReference>
<dbReference type="SUPFAM" id="SSF52540">
    <property type="entry name" value="P-loop containing nucleoside triphosphate hydrolases"/>
    <property type="match status" value="1"/>
</dbReference>
<dbReference type="CDD" id="cd03692">
    <property type="entry name" value="mtIF2_IVc"/>
    <property type="match status" value="1"/>
</dbReference>
<evidence type="ECO:0000256" key="4">
    <source>
        <dbReference type="ARBA" id="ARBA00022741"/>
    </source>
</evidence>
<dbReference type="Pfam" id="PF04760">
    <property type="entry name" value="IF2_N"/>
    <property type="match status" value="2"/>
</dbReference>
<feature type="binding site" evidence="8">
    <location>
        <begin position="374"/>
        <end position="377"/>
    </location>
    <ligand>
        <name>GTP</name>
        <dbReference type="ChEBI" id="CHEBI:37565"/>
    </ligand>
</feature>
<comment type="similarity">
    <text evidence="1 8 9">Belongs to the TRAFAC class translation factor GTPase superfamily. Classic translation factor GTPase family. IF-2 subfamily.</text>
</comment>
<feature type="compositionally biased region" description="Low complexity" evidence="10">
    <location>
        <begin position="58"/>
        <end position="73"/>
    </location>
</feature>
<organism evidence="12 13">
    <name type="scientific">Mesobacillus jeotgali</name>
    <dbReference type="NCBI Taxonomy" id="129985"/>
    <lineage>
        <taxon>Bacteria</taxon>
        <taxon>Bacillati</taxon>
        <taxon>Bacillota</taxon>
        <taxon>Bacilli</taxon>
        <taxon>Bacillales</taxon>
        <taxon>Bacillaceae</taxon>
        <taxon>Mesobacillus</taxon>
    </lineage>
</organism>
<evidence type="ECO:0000256" key="7">
    <source>
        <dbReference type="ARBA" id="ARBA00025162"/>
    </source>
</evidence>
<keyword evidence="3 8" id="KW-0396">Initiation factor</keyword>
<feature type="compositionally biased region" description="Basic and acidic residues" evidence="10">
    <location>
        <begin position="116"/>
        <end position="128"/>
    </location>
</feature>
<evidence type="ECO:0000259" key="11">
    <source>
        <dbReference type="PROSITE" id="PS51722"/>
    </source>
</evidence>
<dbReference type="Pfam" id="PF00009">
    <property type="entry name" value="GTP_EFTU"/>
    <property type="match status" value="1"/>
</dbReference>
<feature type="compositionally biased region" description="Low complexity" evidence="10">
    <location>
        <begin position="82"/>
        <end position="102"/>
    </location>
</feature>
<dbReference type="NCBIfam" id="TIGR00487">
    <property type="entry name" value="IF-2"/>
    <property type="match status" value="1"/>
</dbReference>
<dbReference type="InterPro" id="IPR027417">
    <property type="entry name" value="P-loop_NTPase"/>
</dbReference>
<feature type="compositionally biased region" description="Low complexity" evidence="10">
    <location>
        <begin position="143"/>
        <end position="175"/>
    </location>
</feature>
<dbReference type="SUPFAM" id="SSF52156">
    <property type="entry name" value="Initiation factor IF2/eIF5b, domain 3"/>
    <property type="match status" value="1"/>
</dbReference>
<dbReference type="Gene3D" id="3.40.50.300">
    <property type="entry name" value="P-loop containing nucleotide triphosphate hydrolases"/>
    <property type="match status" value="1"/>
</dbReference>
<dbReference type="CDD" id="cd03702">
    <property type="entry name" value="IF2_mtIF2_II"/>
    <property type="match status" value="1"/>
</dbReference>
<dbReference type="Gene3D" id="3.40.50.10050">
    <property type="entry name" value="Translation initiation factor IF- 2, domain 3"/>
    <property type="match status" value="1"/>
</dbReference>
<evidence type="ECO:0000256" key="3">
    <source>
        <dbReference type="ARBA" id="ARBA00022540"/>
    </source>
</evidence>
<dbReference type="PROSITE" id="PS01176">
    <property type="entry name" value="IF2"/>
    <property type="match status" value="1"/>
</dbReference>
<evidence type="ECO:0000256" key="6">
    <source>
        <dbReference type="ARBA" id="ARBA00023134"/>
    </source>
</evidence>
<dbReference type="Pfam" id="PF11987">
    <property type="entry name" value="IF-2"/>
    <property type="match status" value="1"/>
</dbReference>
<accession>A0ABY9VKN3</accession>
<dbReference type="SUPFAM" id="SSF50447">
    <property type="entry name" value="Translation proteins"/>
    <property type="match status" value="2"/>
</dbReference>
<dbReference type="InterPro" id="IPR053905">
    <property type="entry name" value="EF-G-like_DII"/>
</dbReference>
<feature type="domain" description="Tr-type G" evidence="11">
    <location>
        <begin position="265"/>
        <end position="434"/>
    </location>
</feature>
<dbReference type="PANTHER" id="PTHR43381">
    <property type="entry name" value="TRANSLATION INITIATION FACTOR IF-2-RELATED"/>
    <property type="match status" value="1"/>
</dbReference>
<keyword evidence="4 8" id="KW-0547">Nucleotide-binding</keyword>
<feature type="compositionally biased region" description="Basic and acidic residues" evidence="10">
    <location>
        <begin position="47"/>
        <end position="57"/>
    </location>
</feature>
<feature type="binding site" evidence="8">
    <location>
        <begin position="274"/>
        <end position="281"/>
    </location>
    <ligand>
        <name>GTP</name>
        <dbReference type="ChEBI" id="CHEBI:37565"/>
    </ligand>
</feature>
<dbReference type="InterPro" id="IPR009000">
    <property type="entry name" value="Transl_B-barrel_sf"/>
</dbReference>
<dbReference type="NCBIfam" id="TIGR00231">
    <property type="entry name" value="small_GTP"/>
    <property type="match status" value="1"/>
</dbReference>
<evidence type="ECO:0000256" key="5">
    <source>
        <dbReference type="ARBA" id="ARBA00022917"/>
    </source>
</evidence>
<proteinExistence type="inferred from homology"/>
<dbReference type="EMBL" id="CP134494">
    <property type="protein sequence ID" value="WNF24519.1"/>
    <property type="molecule type" value="Genomic_DNA"/>
</dbReference>
<feature type="region of interest" description="G-domain" evidence="8">
    <location>
        <begin position="268"/>
        <end position="416"/>
    </location>
</feature>
<evidence type="ECO:0000256" key="8">
    <source>
        <dbReference type="HAMAP-Rule" id="MF_00100"/>
    </source>
</evidence>
<feature type="region of interest" description="Disordered" evidence="10">
    <location>
        <begin position="47"/>
        <end position="183"/>
    </location>
</feature>
<evidence type="ECO:0000313" key="13">
    <source>
        <dbReference type="Proteomes" id="UP001303324"/>
    </source>
</evidence>
<dbReference type="InterPro" id="IPR015760">
    <property type="entry name" value="TIF_IF2"/>
</dbReference>
<dbReference type="InterPro" id="IPR000795">
    <property type="entry name" value="T_Tr_GTP-bd_dom"/>
</dbReference>
<keyword evidence="8" id="KW-0963">Cytoplasm</keyword>
<dbReference type="Pfam" id="PF22042">
    <property type="entry name" value="EF-G_D2"/>
    <property type="match status" value="1"/>
</dbReference>
<dbReference type="RefSeq" id="WP_311075367.1">
    <property type="nucleotide sequence ID" value="NZ_CP134494.1"/>
</dbReference>
<dbReference type="CDD" id="cd01887">
    <property type="entry name" value="IF2_eIF5B"/>
    <property type="match status" value="1"/>
</dbReference>
<sequence length="763" mass="83997">MSKTRVYEYAKKHNLSSKDVIIKLKEMNIEVSNHMTAMEDETVKKLDAVYNKKEDKPQQQSQQKASQGQKQAQNRNQGQKPNQGQNHNQSQNQNQQRNNQGQPKAQLKTTASAFSDDERRATTPEKVKTSAAAKKPGNSQPFNKNNNKNKQNNKNRNQQNQNKGRQNQQPAQQQPKKVKELPSKITFSESLTVAELAKKLNREPSEIIKKLFMLGVMATINQDLDKDAIELIATDYGVEVEEEIKIDTTDLEVYFTEDDEASLVERPSVVTIMGHVDHGKTTLLDSIRNTKVTAGEAGGITQHIGAYQVEENGKKITFLDTPGHAAFTTMRARGAKITDITILVVAADDGVKPQTVEALNHAKAAEVPIIVAVNKMDKPTANPDRVMQELTEYGLVPEAWGGDTIFVPISALTGEGIDSLLEMILLVGEVEEYKANPDRNAIGTVIEAQLDKGRGSVATLLVQNGTLKIGDPIVVGNTFGRVRAMVNDLGRRVKEAGPSAPVEITGLSDVPQAGDRFVVFEDEKTARQIGEMRSQQALQAQRSEKARVSLDNLFEHMKQGEMKDLNLIIKADVQGSVEALAAALQKLDVEGVNVRIIHTGVGAINESDITLAAASNGIVIGFNVRPDNNAKRAAESESVDIRLHRIIYKVIEEIESAMKGMLDPVYAEKVIGQAEVRQTFKVSKIGMIAGSYVTDGKITRDSGVRLIRDGVVIFEGEVDALKRFKDDAKEVAQGYECGITIKNFNDVKEGDVIEAYIMEEVER</sequence>
<dbReference type="GO" id="GO:0003743">
    <property type="term" value="F:translation initiation factor activity"/>
    <property type="evidence" value="ECO:0007669"/>
    <property type="project" value="UniProtKB-KW"/>
</dbReference>
<keyword evidence="6 8" id="KW-0342">GTP-binding</keyword>
<evidence type="ECO:0000256" key="9">
    <source>
        <dbReference type="RuleBase" id="RU000644"/>
    </source>
</evidence>
<dbReference type="Proteomes" id="UP001303324">
    <property type="component" value="Chromosome"/>
</dbReference>
<dbReference type="HAMAP" id="MF_00100_B">
    <property type="entry name" value="IF_2_B"/>
    <property type="match status" value="1"/>
</dbReference>
<dbReference type="Gene3D" id="2.40.30.10">
    <property type="entry name" value="Translation factors"/>
    <property type="match status" value="2"/>
</dbReference>
<dbReference type="InterPro" id="IPR006847">
    <property type="entry name" value="IF2_N"/>
</dbReference>
<keyword evidence="5 8" id="KW-0648">Protein biosynthesis</keyword>
<gene>
    <name evidence="8 12" type="primary">infB</name>
    <name evidence="12" type="ORF">RH061_08535</name>
</gene>
<evidence type="ECO:0000256" key="1">
    <source>
        <dbReference type="ARBA" id="ARBA00007733"/>
    </source>
</evidence>
<comment type="function">
    <text evidence="7 8 9">One of the essential components for the initiation of protein synthesis. Protects formylmethionyl-tRNA from spontaneous hydrolysis and promotes its binding to the 30S ribosomal subunits. Also involved in the hydrolysis of GTP during the formation of the 70S ribosomal complex.</text>
</comment>
<dbReference type="InterPro" id="IPR005225">
    <property type="entry name" value="Small_GTP-bd"/>
</dbReference>
<evidence type="ECO:0000256" key="10">
    <source>
        <dbReference type="SAM" id="MobiDB-lite"/>
    </source>
</evidence>
<protein>
    <recommendedName>
        <fullName evidence="2 8">Translation initiation factor IF-2</fullName>
    </recommendedName>
</protein>
<evidence type="ECO:0000313" key="12">
    <source>
        <dbReference type="EMBL" id="WNF24519.1"/>
    </source>
</evidence>